<dbReference type="AlphaFoldDB" id="A0A3P7LPQ6"/>
<accession>A0A3P7LPQ6</accession>
<evidence type="ECO:0000313" key="3">
    <source>
        <dbReference type="Proteomes" id="UP000270094"/>
    </source>
</evidence>
<organism evidence="2 3">
    <name type="scientific">Strongylus vulgaris</name>
    <name type="common">Blood worm</name>
    <dbReference type="NCBI Taxonomy" id="40348"/>
    <lineage>
        <taxon>Eukaryota</taxon>
        <taxon>Metazoa</taxon>
        <taxon>Ecdysozoa</taxon>
        <taxon>Nematoda</taxon>
        <taxon>Chromadorea</taxon>
        <taxon>Rhabditida</taxon>
        <taxon>Rhabditina</taxon>
        <taxon>Rhabditomorpha</taxon>
        <taxon>Strongyloidea</taxon>
        <taxon>Strongylidae</taxon>
        <taxon>Strongylus</taxon>
    </lineage>
</organism>
<proteinExistence type="predicted"/>
<feature type="region of interest" description="Disordered" evidence="1">
    <location>
        <begin position="17"/>
        <end position="39"/>
    </location>
</feature>
<protein>
    <submittedName>
        <fullName evidence="2">Uncharacterized protein</fullName>
    </submittedName>
</protein>
<sequence>MAAFEVMKRRLREESEKASIIEKSSARPTEAQMQQKNKDWRQMPRLRGADYVSWADYIALKEHQWEPTDTVGESLLYILKLKEIRAKHLDELRELGY</sequence>
<keyword evidence="3" id="KW-1185">Reference proteome</keyword>
<evidence type="ECO:0000256" key="1">
    <source>
        <dbReference type="SAM" id="MobiDB-lite"/>
    </source>
</evidence>
<dbReference type="EMBL" id="UYYB01111823">
    <property type="protein sequence ID" value="VDM81208.1"/>
    <property type="molecule type" value="Genomic_DNA"/>
</dbReference>
<gene>
    <name evidence="2" type="ORF">SVUK_LOCUS16206</name>
</gene>
<evidence type="ECO:0000313" key="2">
    <source>
        <dbReference type="EMBL" id="VDM81208.1"/>
    </source>
</evidence>
<dbReference type="Proteomes" id="UP000270094">
    <property type="component" value="Unassembled WGS sequence"/>
</dbReference>
<reference evidence="2 3" key="1">
    <citation type="submission" date="2018-11" db="EMBL/GenBank/DDBJ databases">
        <authorList>
            <consortium name="Pathogen Informatics"/>
        </authorList>
    </citation>
    <scope>NUCLEOTIDE SEQUENCE [LARGE SCALE GENOMIC DNA]</scope>
</reference>
<dbReference type="OrthoDB" id="10623261at2759"/>
<name>A0A3P7LPQ6_STRVU</name>